<feature type="signal peptide" evidence="2">
    <location>
        <begin position="1"/>
        <end position="23"/>
    </location>
</feature>
<feature type="compositionally biased region" description="Acidic residues" evidence="1">
    <location>
        <begin position="334"/>
        <end position="352"/>
    </location>
</feature>
<feature type="compositionally biased region" description="Basic and acidic residues" evidence="1">
    <location>
        <begin position="519"/>
        <end position="531"/>
    </location>
</feature>
<keyword evidence="2" id="KW-0732">Signal</keyword>
<dbReference type="AlphaFoldDB" id="A0A564XZS7"/>
<feature type="compositionally biased region" description="Acidic residues" evidence="1">
    <location>
        <begin position="434"/>
        <end position="451"/>
    </location>
</feature>
<reference evidence="3 4" key="1">
    <citation type="submission" date="2019-07" db="EMBL/GenBank/DDBJ databases">
        <authorList>
            <person name="Jastrzebski P J."/>
            <person name="Paukszto L."/>
            <person name="Jastrzebski P J."/>
        </authorList>
    </citation>
    <scope>NUCLEOTIDE SEQUENCE [LARGE SCALE GENOMIC DNA]</scope>
    <source>
        <strain evidence="3 4">WMS-il1</strain>
    </source>
</reference>
<gene>
    <name evidence="3" type="ORF">WMSIL1_LOCUS1480</name>
</gene>
<feature type="compositionally biased region" description="Low complexity" evidence="1">
    <location>
        <begin position="724"/>
        <end position="737"/>
    </location>
</feature>
<dbReference type="InterPro" id="IPR028974">
    <property type="entry name" value="TSP_type-3_rpt"/>
</dbReference>
<feature type="compositionally biased region" description="Basic and acidic residues" evidence="1">
    <location>
        <begin position="319"/>
        <end position="331"/>
    </location>
</feature>
<dbReference type="SUPFAM" id="SSF103647">
    <property type="entry name" value="TSP type-3 repeat"/>
    <property type="match status" value="1"/>
</dbReference>
<evidence type="ECO:0000256" key="1">
    <source>
        <dbReference type="SAM" id="MobiDB-lite"/>
    </source>
</evidence>
<feature type="compositionally biased region" description="Acidic residues" evidence="1">
    <location>
        <begin position="365"/>
        <end position="382"/>
    </location>
</feature>
<dbReference type="GO" id="GO:0005509">
    <property type="term" value="F:calcium ion binding"/>
    <property type="evidence" value="ECO:0007669"/>
    <property type="project" value="InterPro"/>
</dbReference>
<feature type="compositionally biased region" description="Acidic residues" evidence="1">
    <location>
        <begin position="152"/>
        <end position="165"/>
    </location>
</feature>
<feature type="region of interest" description="Disordered" evidence="1">
    <location>
        <begin position="143"/>
        <end position="208"/>
    </location>
</feature>
<dbReference type="EMBL" id="CABIJS010000033">
    <property type="protein sequence ID" value="VUZ40289.1"/>
    <property type="molecule type" value="Genomic_DNA"/>
</dbReference>
<dbReference type="Gene3D" id="4.10.1080.10">
    <property type="entry name" value="TSP type-3 repeat"/>
    <property type="match status" value="2"/>
</dbReference>
<evidence type="ECO:0000256" key="2">
    <source>
        <dbReference type="SAM" id="SignalP"/>
    </source>
</evidence>
<dbReference type="Proteomes" id="UP000321570">
    <property type="component" value="Unassembled WGS sequence"/>
</dbReference>
<feature type="compositionally biased region" description="Basic and acidic residues" evidence="1">
    <location>
        <begin position="301"/>
        <end position="310"/>
    </location>
</feature>
<evidence type="ECO:0000313" key="4">
    <source>
        <dbReference type="Proteomes" id="UP000321570"/>
    </source>
</evidence>
<protein>
    <submittedName>
        <fullName evidence="3">Uncharacterized protein</fullName>
    </submittedName>
</protein>
<sequence>MHGGLLISLLLLSTCVLLPHFSCEPLTHPRGIIINDVESNDDLSESKDVQFRPGERNLLEVKKKPLPKVPIKKSIPTKSVPSNPQKSKNVKKTNSNPPVTTPKPEVKKTSDKLSPIHLKRKPPAVVPKPVQVMEKIANRKMVPTYEDHDCDGIPDDVDDDVDNDGLLDRTQDSDWDGLLNHIDDDDDNDGIPDKEDEDSNGDGIPDCRLDTTDHKLKLRFGNKNKVLDSDMDGIPDDVDLDDDNNGIPDMLEDRNGDQIPDFLEPVIDEYLKCDPGKKCIRTLDDVVRLNKMMAAVGWSDRDCDGIPDHLDPDDDNDGYFDKKQDSDRDGILNEYDDDDDNDGIPDIEDLDANGDGIPDCVIQDSDGDGIPDHIDTDDDNDGIPDLKDPNHKFFNFFRDSDNDGIPDILDRDDDNDGIPDHLDSDGVRGLGIDSDGDGFPDAIDDDMNDDGIPDHLQDHDCDGIPDIIDPDDDNDGYFDNKQDSDNDGILNEWDDDDDNDGIPDSEDEDSNGDGIIDCQPKDSDGDGIPDHLDDDDDNDGIPDHLDPDHMAFLMYKPKNLEAMTAQQAQHEANTMAVDLGDPGDKDCDGIPDEVDDDMDNDGKIDRTQDSDWDGLLNHIDDDDDNDGIPDYLDPDANGDGIPDCNRNKSIRYHVVRTFGGAIKKVIKVRQLTEEEDALTRLKEAVDHRLHRIRALMDPADMQPTPTQFVKSTRAPILTHPPVPKKVNQPNPTPVKKVVPPKKMKTEAKFVQKNPAGKPKIPVGQMGKRKLAGLLMDSDQDVQNFYRKDNFDLKAQEDELDLQLDEDISDDEDDNEDFSHSIDVDSLTFDSLVDGEQSPSVSDFEEDEDLEGDSDDDDGDEGSKIPLIARMHGISPTWIPSGTP</sequence>
<feature type="chain" id="PRO_5021724977" evidence="2">
    <location>
        <begin position="24"/>
        <end position="883"/>
    </location>
</feature>
<keyword evidence="4" id="KW-1185">Reference proteome</keyword>
<feature type="region of interest" description="Disordered" evidence="1">
    <location>
        <begin position="831"/>
        <end position="883"/>
    </location>
</feature>
<feature type="compositionally biased region" description="Acidic residues" evidence="1">
    <location>
        <begin position="183"/>
        <end position="200"/>
    </location>
</feature>
<feature type="region of interest" description="Disordered" evidence="1">
    <location>
        <begin position="301"/>
        <end position="384"/>
    </location>
</feature>
<name>A0A564XZS7_HYMDI</name>
<organism evidence="3 4">
    <name type="scientific">Hymenolepis diminuta</name>
    <name type="common">Rat tapeworm</name>
    <dbReference type="NCBI Taxonomy" id="6216"/>
    <lineage>
        <taxon>Eukaryota</taxon>
        <taxon>Metazoa</taxon>
        <taxon>Spiralia</taxon>
        <taxon>Lophotrochozoa</taxon>
        <taxon>Platyhelminthes</taxon>
        <taxon>Cestoda</taxon>
        <taxon>Eucestoda</taxon>
        <taxon>Cyclophyllidea</taxon>
        <taxon>Hymenolepididae</taxon>
        <taxon>Hymenolepis</taxon>
    </lineage>
</organism>
<feature type="region of interest" description="Disordered" evidence="1">
    <location>
        <begin position="718"/>
        <end position="739"/>
    </location>
</feature>
<feature type="compositionally biased region" description="Acidic residues" evidence="1">
    <location>
        <begin position="492"/>
        <end position="511"/>
    </location>
</feature>
<feature type="compositionally biased region" description="Polar residues" evidence="1">
    <location>
        <begin position="77"/>
        <end position="96"/>
    </location>
</feature>
<feature type="region of interest" description="Disordered" evidence="1">
    <location>
        <begin position="403"/>
        <end position="548"/>
    </location>
</feature>
<feature type="compositionally biased region" description="Basic and acidic residues" evidence="1">
    <location>
        <begin position="452"/>
        <end position="462"/>
    </location>
</feature>
<accession>A0A564XZS7</accession>
<feature type="compositionally biased region" description="Acidic residues" evidence="1">
    <location>
        <begin position="842"/>
        <end position="859"/>
    </location>
</feature>
<proteinExistence type="predicted"/>
<evidence type="ECO:0000313" key="3">
    <source>
        <dbReference type="EMBL" id="VUZ40289.1"/>
    </source>
</evidence>
<feature type="region of interest" description="Disordered" evidence="1">
    <location>
        <begin position="61"/>
        <end position="122"/>
    </location>
</feature>
<dbReference type="PANTHER" id="PTHR10199">
    <property type="entry name" value="THROMBOSPONDIN"/>
    <property type="match status" value="1"/>
</dbReference>
<dbReference type="PANTHER" id="PTHR10199:SF119">
    <property type="entry name" value="RE20510P"/>
    <property type="match status" value="1"/>
</dbReference>